<keyword evidence="6" id="KW-0964">Secreted</keyword>
<dbReference type="GO" id="GO:0009505">
    <property type="term" value="C:plant-type cell wall"/>
    <property type="evidence" value="ECO:0007669"/>
    <property type="project" value="TreeGrafter"/>
</dbReference>
<evidence type="ECO:0000256" key="6">
    <source>
        <dbReference type="RuleBase" id="RU363114"/>
    </source>
</evidence>
<evidence type="ECO:0000256" key="5">
    <source>
        <dbReference type="ARBA" id="ARBA00023316"/>
    </source>
</evidence>
<sequence>MASTASTWYLLLLLAFSFMLLTEAAQQNVSLTFVDHAVEKGAVCLDGSPSVYYFDQGEGQGLDNWLIFLEGGGWCSNQSECKERSESKYGSSTLRDQYRDFEASLLSNDSQENPKFYNWNRVYVPYCDGSSFTGNTEAADSVTNVTYRGLRIFEATMADLLAKGMEQAQNALLSGSSAGGVAAFVHCDRFRDLLPITAQVKCLSLASYFLHMDDSMGGGYFENAFEALITLHGSTEALPSLCTSIMSRPSLCFFPQYLTSYVKTPTFIAMSSFDHIQIRYNLSPAHETCLLNFNCTLEQKRAIQDLRWDLFQALPKAHPFVRGFWFTHCIAHELPYNWNDVKKMESIMGDETLPRVFDDWYFNYQYLQVIDSSDEPRNCSDIGISPT</sequence>
<protein>
    <recommendedName>
        <fullName evidence="6">Pectin acetylesterase</fullName>
        <ecNumber evidence="6">3.1.1.-</ecNumber>
    </recommendedName>
</protein>
<accession>A0AAV0FV56</accession>
<evidence type="ECO:0000256" key="4">
    <source>
        <dbReference type="ARBA" id="ARBA00022512"/>
    </source>
</evidence>
<comment type="caution">
    <text evidence="7">The sequence shown here is derived from an EMBL/GenBank/DDBJ whole genome shotgun (WGS) entry which is preliminary data.</text>
</comment>
<proteinExistence type="inferred from homology"/>
<dbReference type="EMBL" id="CAMAPF010001015">
    <property type="protein sequence ID" value="CAH9139387.1"/>
    <property type="molecule type" value="Genomic_DNA"/>
</dbReference>
<evidence type="ECO:0000313" key="7">
    <source>
        <dbReference type="EMBL" id="CAH9139387.1"/>
    </source>
</evidence>
<evidence type="ECO:0000313" key="8">
    <source>
        <dbReference type="Proteomes" id="UP001152523"/>
    </source>
</evidence>
<name>A0AAV0FV56_9ASTE</name>
<gene>
    <name evidence="7" type="ORF">CEPIT_LOCUS37554</name>
</gene>
<dbReference type="Proteomes" id="UP001152523">
    <property type="component" value="Unassembled WGS sequence"/>
</dbReference>
<dbReference type="AlphaFoldDB" id="A0AAV0FV56"/>
<organism evidence="7 8">
    <name type="scientific">Cuscuta epithymum</name>
    <dbReference type="NCBI Taxonomy" id="186058"/>
    <lineage>
        <taxon>Eukaryota</taxon>
        <taxon>Viridiplantae</taxon>
        <taxon>Streptophyta</taxon>
        <taxon>Embryophyta</taxon>
        <taxon>Tracheophyta</taxon>
        <taxon>Spermatophyta</taxon>
        <taxon>Magnoliopsida</taxon>
        <taxon>eudicotyledons</taxon>
        <taxon>Gunneridae</taxon>
        <taxon>Pentapetalae</taxon>
        <taxon>asterids</taxon>
        <taxon>lamiids</taxon>
        <taxon>Solanales</taxon>
        <taxon>Convolvulaceae</taxon>
        <taxon>Cuscuteae</taxon>
        <taxon>Cuscuta</taxon>
        <taxon>Cuscuta subgen. Cuscuta</taxon>
    </lineage>
</organism>
<dbReference type="PANTHER" id="PTHR21562:SF65">
    <property type="entry name" value="PECTIN ACETYLESTERASE"/>
    <property type="match status" value="1"/>
</dbReference>
<reference evidence="7" key="1">
    <citation type="submission" date="2022-07" db="EMBL/GenBank/DDBJ databases">
        <authorList>
            <person name="Macas J."/>
            <person name="Novak P."/>
            <person name="Neumann P."/>
        </authorList>
    </citation>
    <scope>NUCLEOTIDE SEQUENCE</scope>
</reference>
<evidence type="ECO:0000256" key="3">
    <source>
        <dbReference type="ARBA" id="ARBA00005784"/>
    </source>
</evidence>
<feature type="chain" id="PRO_5043088825" description="Pectin acetylesterase" evidence="6">
    <location>
        <begin position="25"/>
        <end position="387"/>
    </location>
</feature>
<keyword evidence="5 6" id="KW-0961">Cell wall biogenesis/degradation</keyword>
<dbReference type="PANTHER" id="PTHR21562">
    <property type="entry name" value="NOTUM-RELATED"/>
    <property type="match status" value="1"/>
</dbReference>
<keyword evidence="6" id="KW-0732">Signal</keyword>
<dbReference type="EC" id="3.1.1.-" evidence="6"/>
<dbReference type="GO" id="GO:0071555">
    <property type="term" value="P:cell wall organization"/>
    <property type="evidence" value="ECO:0007669"/>
    <property type="project" value="UniProtKB-KW"/>
</dbReference>
<comment type="function">
    <text evidence="1 6">Hydrolyzes acetyl esters in homogalacturonan regions of pectin. In type I primary cell wall, galacturonic acid residues of pectin can be acetylated at the O-2 and O-3 positions. Decreasing the degree of acetylation of pectin gels in vitro alters their physical properties.</text>
</comment>
<evidence type="ECO:0000256" key="2">
    <source>
        <dbReference type="ARBA" id="ARBA00004191"/>
    </source>
</evidence>
<dbReference type="GO" id="GO:0052793">
    <property type="term" value="F:pectin acetylesterase activity"/>
    <property type="evidence" value="ECO:0007669"/>
    <property type="project" value="TreeGrafter"/>
</dbReference>
<dbReference type="Pfam" id="PF03283">
    <property type="entry name" value="PAE"/>
    <property type="match status" value="1"/>
</dbReference>
<comment type="similarity">
    <text evidence="3 6">Belongs to the pectinacetylesterase family.</text>
</comment>
<keyword evidence="6" id="KW-0378">Hydrolase</keyword>
<comment type="subcellular location">
    <subcellularLocation>
        <location evidence="2 6">Secreted</location>
        <location evidence="2 6">Cell wall</location>
    </subcellularLocation>
</comment>
<keyword evidence="4 6" id="KW-0134">Cell wall</keyword>
<feature type="signal peptide" evidence="6">
    <location>
        <begin position="1"/>
        <end position="24"/>
    </location>
</feature>
<dbReference type="InterPro" id="IPR004963">
    <property type="entry name" value="PAE/NOTUM"/>
</dbReference>
<keyword evidence="8" id="KW-1185">Reference proteome</keyword>
<evidence type="ECO:0000256" key="1">
    <source>
        <dbReference type="ARBA" id="ARBA00003534"/>
    </source>
</evidence>